<feature type="active site" evidence="4">
    <location>
        <position position="131"/>
    </location>
</feature>
<dbReference type="InterPro" id="IPR016442">
    <property type="entry name" value="tRNA_splic_arch_short"/>
</dbReference>
<proteinExistence type="inferred from homology"/>
<evidence type="ECO:0000256" key="4">
    <source>
        <dbReference type="HAMAP-Rule" id="MF_01833"/>
    </source>
</evidence>
<dbReference type="InterPro" id="IPR036167">
    <property type="entry name" value="tRNA_intron_Endo_cat-like_sf"/>
</dbReference>
<dbReference type="GO" id="GO:0000213">
    <property type="term" value="F:tRNA-intron lyase activity"/>
    <property type="evidence" value="ECO:0007669"/>
    <property type="project" value="UniProtKB-UniRule"/>
</dbReference>
<evidence type="ECO:0000259" key="5">
    <source>
        <dbReference type="Pfam" id="PF01974"/>
    </source>
</evidence>
<evidence type="ECO:0000256" key="1">
    <source>
        <dbReference type="ARBA" id="ARBA00022694"/>
    </source>
</evidence>
<sequence length="186" mass="21285">MAPKGKLVKDKVIIENVEEAREVYRIGYYGKPLDISKPKSPEDIKSPLILSIIEATYLLKKGLISVYTNVDGAEKNFTYDELYNLGTTLLPRFNILYTVYEDLRNKNYVVRSGIKYGADFAVYNIAPGIEHAPYLIIALREDEEISPNEILGFGRVSHSTRKELILGIVNPVTRNIRYIIFKWLKI</sequence>
<dbReference type="GO" id="GO:0003676">
    <property type="term" value="F:nucleic acid binding"/>
    <property type="evidence" value="ECO:0007669"/>
    <property type="project" value="InterPro"/>
</dbReference>
<organism evidence="7 8">
    <name type="scientific">Stygiolobus azoricus</name>
    <dbReference type="NCBI Taxonomy" id="41675"/>
    <lineage>
        <taxon>Archaea</taxon>
        <taxon>Thermoproteota</taxon>
        <taxon>Thermoprotei</taxon>
        <taxon>Sulfolobales</taxon>
        <taxon>Sulfolobaceae</taxon>
        <taxon>Stygiolobus</taxon>
    </lineage>
</organism>
<dbReference type="Pfam" id="PF02778">
    <property type="entry name" value="tRNA_int_endo_N"/>
    <property type="match status" value="1"/>
</dbReference>
<evidence type="ECO:0000256" key="2">
    <source>
        <dbReference type="ARBA" id="ARBA00023239"/>
    </source>
</evidence>
<evidence type="ECO:0000259" key="6">
    <source>
        <dbReference type="Pfam" id="PF02778"/>
    </source>
</evidence>
<dbReference type="GO" id="GO:0005737">
    <property type="term" value="C:cytoplasm"/>
    <property type="evidence" value="ECO:0007669"/>
    <property type="project" value="TreeGrafter"/>
</dbReference>
<accession>A0A650CMA0</accession>
<dbReference type="RefSeq" id="WP_156005266.1">
    <property type="nucleotide sequence ID" value="NZ_CP045483.1"/>
</dbReference>
<feature type="active site" evidence="4">
    <location>
        <position position="123"/>
    </location>
</feature>
<dbReference type="GeneID" id="42797936"/>
<dbReference type="PANTHER" id="PTHR21227">
    <property type="entry name" value="TRNA-SPLICING ENDONUCLEASE SUBUNIT SEN2"/>
    <property type="match status" value="1"/>
</dbReference>
<dbReference type="CDD" id="cd22363">
    <property type="entry name" value="tRNA-intron_lyase_C"/>
    <property type="match status" value="1"/>
</dbReference>
<keyword evidence="8" id="KW-1185">Reference proteome</keyword>
<keyword evidence="2 4" id="KW-0456">Lyase</keyword>
<dbReference type="PIRSF" id="PIRSF005285">
    <property type="entry name" value="tRNA_splic_archaea"/>
    <property type="match status" value="1"/>
</dbReference>
<gene>
    <name evidence="4 7" type="primary">endA</name>
    <name evidence="7" type="ORF">D1868_02645</name>
</gene>
<feature type="active site" evidence="4">
    <location>
        <position position="162"/>
    </location>
</feature>
<comment type="catalytic activity">
    <reaction evidence="4">
        <text>pretRNA = a 3'-half-tRNA molecule with a 5'-OH end + a 5'-half-tRNA molecule with a 2',3'-cyclic phosphate end + an intron with a 2',3'-cyclic phosphate and a 5'-hydroxyl terminus.</text>
        <dbReference type="EC" id="4.6.1.16"/>
    </reaction>
</comment>
<dbReference type="InterPro" id="IPR006676">
    <property type="entry name" value="tRNA_splic"/>
</dbReference>
<reference evidence="7 8" key="1">
    <citation type="submission" date="2019-10" db="EMBL/GenBank/DDBJ databases">
        <title>Genome Sequences from Six Type Strain Members of the Archaeal Family Sulfolobaceae: Acidianus ambivalens, Acidianus infernus, Metallosphaera prunae, Stygiolobus azoricus, Sulfolobus metallicus, and Sulfurisphaera ohwakuensis.</title>
        <authorList>
            <person name="Counts J.A."/>
            <person name="Kelly R.M."/>
        </authorList>
    </citation>
    <scope>NUCLEOTIDE SEQUENCE [LARGE SCALE GENOMIC DNA]</scope>
    <source>
        <strain evidence="7 8">FC6</strain>
    </source>
</reference>
<dbReference type="EC" id="4.6.1.16" evidence="4"/>
<dbReference type="NCBIfam" id="TIGR00324">
    <property type="entry name" value="endA"/>
    <property type="match status" value="1"/>
</dbReference>
<dbReference type="GO" id="GO:0006388">
    <property type="term" value="P:tRNA splicing, via endonucleolytic cleavage and ligation"/>
    <property type="evidence" value="ECO:0007669"/>
    <property type="project" value="UniProtKB-UniRule"/>
</dbReference>
<dbReference type="EMBL" id="CP045483">
    <property type="protein sequence ID" value="QGR18994.1"/>
    <property type="molecule type" value="Genomic_DNA"/>
</dbReference>
<dbReference type="InterPro" id="IPR036740">
    <property type="entry name" value="tRNA_intron_Endonuc_N_sf"/>
</dbReference>
<dbReference type="InterPro" id="IPR011856">
    <property type="entry name" value="tRNA_endonuc-like_dom_sf"/>
</dbReference>
<keyword evidence="1 4" id="KW-0819">tRNA processing</keyword>
<dbReference type="SUPFAM" id="SSF55267">
    <property type="entry name" value="tRNA-intron endonuclease N-terminal domain-like"/>
    <property type="match status" value="1"/>
</dbReference>
<dbReference type="Proteomes" id="UP000423396">
    <property type="component" value="Chromosome"/>
</dbReference>
<dbReference type="InterPro" id="IPR006678">
    <property type="entry name" value="tRNA_intron_Endonuc_N"/>
</dbReference>
<dbReference type="Pfam" id="PF01974">
    <property type="entry name" value="tRNA_int_endo"/>
    <property type="match status" value="1"/>
</dbReference>
<evidence type="ECO:0000313" key="8">
    <source>
        <dbReference type="Proteomes" id="UP000423396"/>
    </source>
</evidence>
<comment type="subunit">
    <text evidence="4">Homotetramer; although the tetramer contains four active sites, only two participate in the cleavage. Therefore, it should be considered as a dimer of dimers.</text>
</comment>
<protein>
    <recommendedName>
        <fullName evidence="4">tRNA-splicing endonuclease</fullName>
        <ecNumber evidence="4">4.6.1.16</ecNumber>
    </recommendedName>
    <alternativeName>
        <fullName evidence="4">tRNA-intron endonuclease</fullName>
    </alternativeName>
</protein>
<feature type="domain" description="tRNA intron endonuclease N-terminal" evidence="6">
    <location>
        <begin position="4"/>
        <end position="69"/>
    </location>
</feature>
<dbReference type="HAMAP" id="MF_01833">
    <property type="entry name" value="EndA_short"/>
    <property type="match status" value="1"/>
</dbReference>
<dbReference type="Gene3D" id="3.40.1170.20">
    <property type="entry name" value="tRNA intron endonuclease, N-terminal domain"/>
    <property type="match status" value="1"/>
</dbReference>
<dbReference type="AlphaFoldDB" id="A0A650CMA0"/>
<dbReference type="Gene3D" id="3.40.1350.10">
    <property type="match status" value="1"/>
</dbReference>
<comment type="similarity">
    <text evidence="4">Belongs to the tRNA-intron endonuclease family. Archaeal short subfamily.</text>
</comment>
<dbReference type="SUPFAM" id="SSF53032">
    <property type="entry name" value="tRNA-intron endonuclease catalytic domain-like"/>
    <property type="match status" value="1"/>
</dbReference>
<comment type="function">
    <text evidence="3 4">Endonuclease that removes tRNA introns. Cleaves pre-tRNA at the 5'- and 3'-splice sites to release the intron. The products are an intron and two tRNA half-molecules bearing 2',3' cyclic phosphate and 5'-OH termini. Recognizes a pseudosymmetric substrate in which 2 bulged loops of 3 bases are separated by a stem of 4 bp.</text>
</comment>
<dbReference type="InterPro" id="IPR006677">
    <property type="entry name" value="tRNA_intron_Endonuc_cat-like"/>
</dbReference>
<dbReference type="OrthoDB" id="46045at2157"/>
<feature type="domain" description="tRNA intron endonuclease catalytic" evidence="5">
    <location>
        <begin position="93"/>
        <end position="177"/>
    </location>
</feature>
<evidence type="ECO:0000313" key="7">
    <source>
        <dbReference type="EMBL" id="QGR18994.1"/>
    </source>
</evidence>
<name>A0A650CMA0_9CREN</name>
<dbReference type="PANTHER" id="PTHR21227:SF0">
    <property type="entry name" value="TRNA-SPLICING ENDONUCLEASE SUBUNIT SEN2"/>
    <property type="match status" value="1"/>
</dbReference>
<dbReference type="FunFam" id="3.40.1350.10:FF:000006">
    <property type="entry name" value="tRNA-splicing endonuclease"/>
    <property type="match status" value="1"/>
</dbReference>
<dbReference type="KEGG" id="sazo:D1868_02645"/>
<evidence type="ECO:0000256" key="3">
    <source>
        <dbReference type="ARBA" id="ARBA00024798"/>
    </source>
</evidence>